<dbReference type="PANTHER" id="PTHR42030">
    <property type="entry name" value="DRBM DOMAIN-CONTAINING PROTEIN"/>
    <property type="match status" value="1"/>
</dbReference>
<feature type="compositionally biased region" description="Polar residues" evidence="1">
    <location>
        <begin position="1"/>
        <end position="17"/>
    </location>
</feature>
<dbReference type="SUPFAM" id="SSF54768">
    <property type="entry name" value="dsRNA-binding domain-like"/>
    <property type="match status" value="1"/>
</dbReference>
<sequence length="74" mass="8175">MASSSTATRNSGGTRWQRQLEGGRTAWSSIVTVNGRQIQARYWYDGQHLNNAREDAAEAALIWLGNDPNLAHSC</sequence>
<organism evidence="2 3">
    <name type="scientific">Monosporascus ibericus</name>
    <dbReference type="NCBI Taxonomy" id="155417"/>
    <lineage>
        <taxon>Eukaryota</taxon>
        <taxon>Fungi</taxon>
        <taxon>Dikarya</taxon>
        <taxon>Ascomycota</taxon>
        <taxon>Pezizomycotina</taxon>
        <taxon>Sordariomycetes</taxon>
        <taxon>Xylariomycetidae</taxon>
        <taxon>Xylariales</taxon>
        <taxon>Xylariales incertae sedis</taxon>
        <taxon>Monosporascus</taxon>
    </lineage>
</organism>
<accession>A0A4Q4SV33</accession>
<reference evidence="2 3" key="1">
    <citation type="submission" date="2018-06" db="EMBL/GenBank/DDBJ databases">
        <title>Complete Genomes of Monosporascus.</title>
        <authorList>
            <person name="Robinson A.J."/>
            <person name="Natvig D.O."/>
        </authorList>
    </citation>
    <scope>NUCLEOTIDE SEQUENCE [LARGE SCALE GENOMIC DNA]</scope>
    <source>
        <strain evidence="2 3">CBS 110550</strain>
    </source>
</reference>
<protein>
    <submittedName>
        <fullName evidence="2">Uncharacterized protein</fullName>
    </submittedName>
</protein>
<dbReference type="PANTHER" id="PTHR42030:SF1">
    <property type="entry name" value="DRBM DOMAIN-CONTAINING PROTEIN"/>
    <property type="match status" value="1"/>
</dbReference>
<evidence type="ECO:0000256" key="1">
    <source>
        <dbReference type="SAM" id="MobiDB-lite"/>
    </source>
</evidence>
<dbReference type="Proteomes" id="UP000293360">
    <property type="component" value="Unassembled WGS sequence"/>
</dbReference>
<keyword evidence="3" id="KW-1185">Reference proteome</keyword>
<evidence type="ECO:0000313" key="2">
    <source>
        <dbReference type="EMBL" id="RYO75164.1"/>
    </source>
</evidence>
<evidence type="ECO:0000313" key="3">
    <source>
        <dbReference type="Proteomes" id="UP000293360"/>
    </source>
</evidence>
<feature type="region of interest" description="Disordered" evidence="1">
    <location>
        <begin position="1"/>
        <end position="20"/>
    </location>
</feature>
<comment type="caution">
    <text evidence="2">The sequence shown here is derived from an EMBL/GenBank/DDBJ whole genome shotgun (WGS) entry which is preliminary data.</text>
</comment>
<dbReference type="OrthoDB" id="5418749at2759"/>
<gene>
    <name evidence="2" type="ORF">DL764_010558</name>
</gene>
<proteinExistence type="predicted"/>
<name>A0A4Q4SV33_9PEZI</name>
<dbReference type="EMBL" id="QJNU01001569">
    <property type="protein sequence ID" value="RYO75164.1"/>
    <property type="molecule type" value="Genomic_DNA"/>
</dbReference>
<dbReference type="AlphaFoldDB" id="A0A4Q4SV33"/>